<sequence>MDVDVAKAANAAIDKLLAERNISSIDGWSIINLLVRDGIVLVRSAPTHEEAISANQIIPAAMLLTREDSVLETYAGAGDMVDDIGPPVVIAPYKAPKDPRVQQLLRDAEAVREAERAEPRQLFTDPRLDPNYKPPKKK</sequence>
<reference evidence="2" key="1">
    <citation type="submission" date="2021-02" db="EMBL/GenBank/DDBJ databases">
        <title>Genomic Encyclopedia of Type Strains, Phase IV (KMG-V): Genome sequencing to study the core and pangenomes of soil and plant-associated prokaryotes.</title>
        <authorList>
            <person name="Whitman W."/>
        </authorList>
    </citation>
    <scope>NUCLEOTIDE SEQUENCE</scope>
    <source>
        <strain evidence="2">USDA 406</strain>
    </source>
</reference>
<name>A0A8I1YE81_BRAEL</name>
<evidence type="ECO:0000313" key="3">
    <source>
        <dbReference type="Proteomes" id="UP000673383"/>
    </source>
</evidence>
<comment type="caution">
    <text evidence="2">The sequence shown here is derived from an EMBL/GenBank/DDBJ whole genome shotgun (WGS) entry which is preliminary data.</text>
</comment>
<accession>A0A8I1YE81</accession>
<evidence type="ECO:0000256" key="1">
    <source>
        <dbReference type="SAM" id="MobiDB-lite"/>
    </source>
</evidence>
<proteinExistence type="predicted"/>
<dbReference type="RefSeq" id="WP_209944691.1">
    <property type="nucleotide sequence ID" value="NZ_JAFICZ010000001.1"/>
</dbReference>
<gene>
    <name evidence="2" type="ORF">JOH49_006389</name>
</gene>
<dbReference type="Proteomes" id="UP000673383">
    <property type="component" value="Unassembled WGS sequence"/>
</dbReference>
<organism evidence="2 3">
    <name type="scientific">Bradyrhizobium elkanii</name>
    <dbReference type="NCBI Taxonomy" id="29448"/>
    <lineage>
        <taxon>Bacteria</taxon>
        <taxon>Pseudomonadati</taxon>
        <taxon>Pseudomonadota</taxon>
        <taxon>Alphaproteobacteria</taxon>
        <taxon>Hyphomicrobiales</taxon>
        <taxon>Nitrobacteraceae</taxon>
        <taxon>Bradyrhizobium</taxon>
    </lineage>
</organism>
<feature type="region of interest" description="Disordered" evidence="1">
    <location>
        <begin position="113"/>
        <end position="138"/>
    </location>
</feature>
<dbReference type="AlphaFoldDB" id="A0A8I1YE81"/>
<protein>
    <submittedName>
        <fullName evidence="2">Uncharacterized protein</fullName>
    </submittedName>
</protein>
<evidence type="ECO:0000313" key="2">
    <source>
        <dbReference type="EMBL" id="MBP1296636.1"/>
    </source>
</evidence>
<dbReference type="EMBL" id="JAFICZ010000001">
    <property type="protein sequence ID" value="MBP1296636.1"/>
    <property type="molecule type" value="Genomic_DNA"/>
</dbReference>